<organism evidence="1">
    <name type="scientific">Mesocestoides corti</name>
    <name type="common">Flatworm</name>
    <dbReference type="NCBI Taxonomy" id="53468"/>
    <lineage>
        <taxon>Eukaryota</taxon>
        <taxon>Metazoa</taxon>
        <taxon>Spiralia</taxon>
        <taxon>Lophotrochozoa</taxon>
        <taxon>Platyhelminthes</taxon>
        <taxon>Cestoda</taxon>
        <taxon>Eucestoda</taxon>
        <taxon>Cyclophyllidea</taxon>
        <taxon>Mesocestoididae</taxon>
        <taxon>Mesocestoides</taxon>
    </lineage>
</organism>
<evidence type="ECO:0000313" key="1">
    <source>
        <dbReference type="WBParaSite" id="MCU_000965-RA"/>
    </source>
</evidence>
<reference evidence="1" key="1">
    <citation type="submission" date="2019-11" db="UniProtKB">
        <authorList>
            <consortium name="WormBaseParasite"/>
        </authorList>
    </citation>
    <scope>IDENTIFICATION</scope>
</reference>
<protein>
    <submittedName>
        <fullName evidence="1">Secreted protein</fullName>
    </submittedName>
</protein>
<sequence length="120" mass="13481">MRIRLCTFRGLLNLNVHIKATSPAIIGSSNFAQVTPPSTIFCLFLILTPRPASQSHLNLLALRHPWLIYTSCICSKSQLTVDVRYVFNFHAIPPNSMRRPMVSTGNRGLRLLYAKSTIRG</sequence>
<accession>A0A5K3EJC6</accession>
<name>A0A5K3EJC6_MESCO</name>
<proteinExistence type="predicted"/>
<dbReference type="WBParaSite" id="MCU_000965-RA">
    <property type="protein sequence ID" value="MCU_000965-RA"/>
    <property type="gene ID" value="MCU_000965"/>
</dbReference>
<dbReference type="AlphaFoldDB" id="A0A5K3EJC6"/>